<gene>
    <name evidence="1" type="ORF">DSY98_05425</name>
</gene>
<sequence>MKEQYGVMVCGHGSRDTGAVEEFQAVAQGLKERLPQYETDWGFL</sequence>
<dbReference type="Proteomes" id="UP000286732">
    <property type="component" value="Unassembled WGS sequence"/>
</dbReference>
<organism evidence="1 2">
    <name type="scientific">SAR324 cluster bacterium</name>
    <dbReference type="NCBI Taxonomy" id="2024889"/>
    <lineage>
        <taxon>Bacteria</taxon>
        <taxon>Deltaproteobacteria</taxon>
        <taxon>SAR324 cluster</taxon>
    </lineage>
</organism>
<dbReference type="SUPFAM" id="SSF53800">
    <property type="entry name" value="Chelatase"/>
    <property type="match status" value="1"/>
</dbReference>
<dbReference type="EMBL" id="QNZM01000208">
    <property type="protein sequence ID" value="RTZ79766.1"/>
    <property type="molecule type" value="Genomic_DNA"/>
</dbReference>
<feature type="non-terminal residue" evidence="1">
    <location>
        <position position="44"/>
    </location>
</feature>
<name>A0A432G7P8_9DELT</name>
<dbReference type="AlphaFoldDB" id="A0A432G7P8"/>
<evidence type="ECO:0000313" key="1">
    <source>
        <dbReference type="EMBL" id="RTZ79766.1"/>
    </source>
</evidence>
<accession>A0A432G7P8</accession>
<evidence type="ECO:0000313" key="2">
    <source>
        <dbReference type="Proteomes" id="UP000286732"/>
    </source>
</evidence>
<reference evidence="1 2" key="1">
    <citation type="submission" date="2018-06" db="EMBL/GenBank/DDBJ databases">
        <title>Combined omics and stable isotope probing to characterize newly discovered Mariana Back-Arc vent microbial communities.</title>
        <authorList>
            <person name="Trembath-Reichert E."/>
            <person name="Huber J.A."/>
        </authorList>
    </citation>
    <scope>NUCLEOTIDE SEQUENCE [LARGE SCALE GENOMIC DNA]</scope>
    <source>
        <strain evidence="1">MAG 63_2</strain>
    </source>
</reference>
<proteinExistence type="predicted"/>
<protein>
    <submittedName>
        <fullName evidence="1">Sirohydrochlorin chelatase</fullName>
    </submittedName>
</protein>
<comment type="caution">
    <text evidence="1">The sequence shown here is derived from an EMBL/GenBank/DDBJ whole genome shotgun (WGS) entry which is preliminary data.</text>
</comment>
<dbReference type="Gene3D" id="3.40.50.1400">
    <property type="match status" value="1"/>
</dbReference>